<comment type="caution">
    <text evidence="1">The sequence shown here is derived from an EMBL/GenBank/DDBJ whole genome shotgun (WGS) entry which is preliminary data.</text>
</comment>
<dbReference type="Pfam" id="PF13573">
    <property type="entry name" value="SprB"/>
    <property type="match status" value="2"/>
</dbReference>
<dbReference type="Pfam" id="PF13585">
    <property type="entry name" value="CHU_C"/>
    <property type="match status" value="1"/>
</dbReference>
<evidence type="ECO:0000313" key="2">
    <source>
        <dbReference type="Proteomes" id="UP000676386"/>
    </source>
</evidence>
<gene>
    <name evidence="1" type="ORF">KE626_16010</name>
</gene>
<dbReference type="RefSeq" id="WP_211973932.1">
    <property type="nucleotide sequence ID" value="NZ_CBFHAM010000069.1"/>
</dbReference>
<dbReference type="Proteomes" id="UP000676386">
    <property type="component" value="Unassembled WGS sequence"/>
</dbReference>
<proteinExistence type="predicted"/>
<dbReference type="EMBL" id="JAGTXB010000007">
    <property type="protein sequence ID" value="MBS0028825.1"/>
    <property type="molecule type" value="Genomic_DNA"/>
</dbReference>
<protein>
    <submittedName>
        <fullName evidence="1">Gliding motility-associated C-terminal domain-containing protein</fullName>
    </submittedName>
</protein>
<dbReference type="InterPro" id="IPR025667">
    <property type="entry name" value="SprB_repeat"/>
</dbReference>
<dbReference type="InterPro" id="IPR026341">
    <property type="entry name" value="T9SS_type_B"/>
</dbReference>
<accession>A0ABS5J138</accession>
<keyword evidence="2" id="KW-1185">Reference proteome</keyword>
<reference evidence="1 2" key="1">
    <citation type="submission" date="2021-04" db="EMBL/GenBank/DDBJ databases">
        <title>Chitinophaga sp. nov., isolated from the rhizosphere soil.</title>
        <authorList>
            <person name="He S."/>
        </authorList>
    </citation>
    <scope>NUCLEOTIDE SEQUENCE [LARGE SCALE GENOMIC DNA]</scope>
    <source>
        <strain evidence="1 2">2R12</strain>
    </source>
</reference>
<dbReference type="Gene3D" id="2.60.120.260">
    <property type="entry name" value="Galactose-binding domain-like"/>
    <property type="match status" value="1"/>
</dbReference>
<name>A0ABS5J138_9BACT</name>
<sequence>MMTISSALYFMRRRSYVPTFLLYLLRLKEWVCVLLFIFLMSLQQLSAQDIVVRNPSLEGVRGQTKAPPSWNIAFNTPDIQPGVLGIDMPASQGATYAGLHSADTIPEGISQEVFLKGQHTYIFSFDLAYAPLYIFRACYGELAVYGSDSGTDMAELLWKSGKFYHTDWKRYDAVFKTSRNFRYIILMAYVSGTCDKSIYSSSLLIDNLSATIREVPQISFNIEHTCVGVSNGRISAAITGIAQSCTYLWKPGGETSSSIANLAKGTYWLTVTAANGTTATASATILDTDLKSEVSTIISDCNGENKNQIVIKATGGIPPYRYYLNDDQHASYNPVFKELRPGNYRVKVQDEHSCVDRKDNIQLREPMRLQIADVNTTGTSCSSTIDGKIALNVSGGTQPYAYRLETNEWQADNVLSRLSAGFYYYQVKDKNNCRVDGRAEVIKNDRECAVFVPTAFSPNGDGLNDLFRVKLHDDVHDFRFEVFSRWGQLVFSTTNPEGAWNGELQGKQQAVATYVWVLTYTDSQQQARKQTGVVTLLR</sequence>
<evidence type="ECO:0000313" key="1">
    <source>
        <dbReference type="EMBL" id="MBS0028825.1"/>
    </source>
</evidence>
<dbReference type="NCBIfam" id="TIGR04131">
    <property type="entry name" value="Bac_Flav_CTERM"/>
    <property type="match status" value="1"/>
</dbReference>
<organism evidence="1 2">
    <name type="scientific">Chitinophaga hostae</name>
    <dbReference type="NCBI Taxonomy" id="2831022"/>
    <lineage>
        <taxon>Bacteria</taxon>
        <taxon>Pseudomonadati</taxon>
        <taxon>Bacteroidota</taxon>
        <taxon>Chitinophagia</taxon>
        <taxon>Chitinophagales</taxon>
        <taxon>Chitinophagaceae</taxon>
        <taxon>Chitinophaga</taxon>
    </lineage>
</organism>